<proteinExistence type="predicted"/>
<feature type="region of interest" description="Disordered" evidence="1">
    <location>
        <begin position="108"/>
        <end position="149"/>
    </location>
</feature>
<evidence type="ECO:0000313" key="2">
    <source>
        <dbReference type="EMBL" id="PSR99711.1"/>
    </source>
</evidence>
<dbReference type="OMA" id="EFHFSIH"/>
<dbReference type="GO" id="GO:0030276">
    <property type="term" value="F:clathrin binding"/>
    <property type="evidence" value="ECO:0007669"/>
    <property type="project" value="TreeGrafter"/>
</dbReference>
<accession>A0A2R6Q008</accession>
<feature type="compositionally biased region" description="Basic and acidic residues" evidence="1">
    <location>
        <begin position="609"/>
        <end position="622"/>
    </location>
</feature>
<gene>
    <name evidence="2" type="ORF">CEY00_Acc23674</name>
</gene>
<dbReference type="Gene3D" id="1.10.287.110">
    <property type="entry name" value="DnaJ domain"/>
    <property type="match status" value="1"/>
</dbReference>
<dbReference type="AlphaFoldDB" id="A0A2R6Q008"/>
<dbReference type="Proteomes" id="UP000241394">
    <property type="component" value="Chromosome LG21"/>
</dbReference>
<organism evidence="2 3">
    <name type="scientific">Actinidia chinensis var. chinensis</name>
    <name type="common">Chinese soft-hair kiwi</name>
    <dbReference type="NCBI Taxonomy" id="1590841"/>
    <lineage>
        <taxon>Eukaryota</taxon>
        <taxon>Viridiplantae</taxon>
        <taxon>Streptophyta</taxon>
        <taxon>Embryophyta</taxon>
        <taxon>Tracheophyta</taxon>
        <taxon>Spermatophyta</taxon>
        <taxon>Magnoliopsida</taxon>
        <taxon>eudicotyledons</taxon>
        <taxon>Gunneridae</taxon>
        <taxon>Pentapetalae</taxon>
        <taxon>asterids</taxon>
        <taxon>Ericales</taxon>
        <taxon>Actinidiaceae</taxon>
        <taxon>Actinidia</taxon>
    </lineage>
</organism>
<feature type="compositionally biased region" description="Low complexity" evidence="1">
    <location>
        <begin position="108"/>
        <end position="122"/>
    </location>
</feature>
<dbReference type="GO" id="GO:0031982">
    <property type="term" value="C:vesicle"/>
    <property type="evidence" value="ECO:0007669"/>
    <property type="project" value="TreeGrafter"/>
</dbReference>
<dbReference type="PANTHER" id="PTHR23172:SF64">
    <property type="entry name" value="J DOMAIN-CONTAINING PROTEIN REQUIRED FOR CHLOROPLAST ACCUMULATION RESPONSE 1"/>
    <property type="match status" value="1"/>
</dbReference>
<dbReference type="InterPro" id="IPR001623">
    <property type="entry name" value="DnaJ_domain"/>
</dbReference>
<feature type="region of interest" description="Disordered" evidence="1">
    <location>
        <begin position="332"/>
        <end position="352"/>
    </location>
</feature>
<reference evidence="2 3" key="1">
    <citation type="submission" date="2017-07" db="EMBL/GenBank/DDBJ databases">
        <title>An improved, manually edited Actinidia chinensis var. chinensis (kiwifruit) genome highlights the challenges associated with draft genomes and gene prediction in plants.</title>
        <authorList>
            <person name="Pilkington S."/>
            <person name="Crowhurst R."/>
            <person name="Hilario E."/>
            <person name="Nardozza S."/>
            <person name="Fraser L."/>
            <person name="Peng Y."/>
            <person name="Gunaseelan K."/>
            <person name="Simpson R."/>
            <person name="Tahir J."/>
            <person name="Deroles S."/>
            <person name="Templeton K."/>
            <person name="Luo Z."/>
            <person name="Davy M."/>
            <person name="Cheng C."/>
            <person name="Mcneilage M."/>
            <person name="Scaglione D."/>
            <person name="Liu Y."/>
            <person name="Zhang Q."/>
            <person name="Datson P."/>
            <person name="De Silva N."/>
            <person name="Gardiner S."/>
            <person name="Bassett H."/>
            <person name="Chagne D."/>
            <person name="Mccallum J."/>
            <person name="Dzierzon H."/>
            <person name="Deng C."/>
            <person name="Wang Y.-Y."/>
            <person name="Barron N."/>
            <person name="Manako K."/>
            <person name="Bowen J."/>
            <person name="Foster T."/>
            <person name="Erridge Z."/>
            <person name="Tiffin H."/>
            <person name="Waite C."/>
            <person name="Davies K."/>
            <person name="Grierson E."/>
            <person name="Laing W."/>
            <person name="Kirk R."/>
            <person name="Chen X."/>
            <person name="Wood M."/>
            <person name="Montefiori M."/>
            <person name="Brummell D."/>
            <person name="Schwinn K."/>
            <person name="Catanach A."/>
            <person name="Fullerton C."/>
            <person name="Li D."/>
            <person name="Meiyalaghan S."/>
            <person name="Nieuwenhuizen N."/>
            <person name="Read N."/>
            <person name="Prakash R."/>
            <person name="Hunter D."/>
            <person name="Zhang H."/>
            <person name="Mckenzie M."/>
            <person name="Knabel M."/>
            <person name="Harris A."/>
            <person name="Allan A."/>
            <person name="Chen A."/>
            <person name="Janssen B."/>
            <person name="Plunkett B."/>
            <person name="Dwamena C."/>
            <person name="Voogd C."/>
            <person name="Leif D."/>
            <person name="Lafferty D."/>
            <person name="Souleyre E."/>
            <person name="Varkonyi-Gasic E."/>
            <person name="Gambi F."/>
            <person name="Hanley J."/>
            <person name="Yao J.-L."/>
            <person name="Cheung J."/>
            <person name="David K."/>
            <person name="Warren B."/>
            <person name="Marsh K."/>
            <person name="Snowden K."/>
            <person name="Lin-Wang K."/>
            <person name="Brian L."/>
            <person name="Martinez-Sanchez M."/>
            <person name="Wang M."/>
            <person name="Ileperuma N."/>
            <person name="Macnee N."/>
            <person name="Campin R."/>
            <person name="Mcatee P."/>
            <person name="Drummond R."/>
            <person name="Espley R."/>
            <person name="Ireland H."/>
            <person name="Wu R."/>
            <person name="Atkinson R."/>
            <person name="Karunairetnam S."/>
            <person name="Bulley S."/>
            <person name="Chunkath S."/>
            <person name="Hanley Z."/>
            <person name="Storey R."/>
            <person name="Thrimawithana A."/>
            <person name="Thomson S."/>
            <person name="David C."/>
            <person name="Testolin R."/>
        </authorList>
    </citation>
    <scope>NUCLEOTIDE SEQUENCE [LARGE SCALE GENOMIC DNA]</scope>
    <source>
        <strain evidence="3">cv. Red5</strain>
        <tissue evidence="2">Young leaf</tissue>
    </source>
</reference>
<feature type="compositionally biased region" description="Basic and acidic residues" evidence="1">
    <location>
        <begin position="493"/>
        <end position="534"/>
    </location>
</feature>
<dbReference type="Gramene" id="PSR99711">
    <property type="protein sequence ID" value="PSR99711"/>
    <property type="gene ID" value="CEY00_Acc23674"/>
</dbReference>
<dbReference type="FunCoup" id="A0A2R6Q008">
    <property type="interactions" value="824"/>
</dbReference>
<feature type="compositionally biased region" description="Basic and acidic residues" evidence="1">
    <location>
        <begin position="541"/>
        <end position="554"/>
    </location>
</feature>
<evidence type="ECO:0000256" key="1">
    <source>
        <dbReference type="SAM" id="MobiDB-lite"/>
    </source>
</evidence>
<dbReference type="OrthoDB" id="1717591at2759"/>
<feature type="region of interest" description="Disordered" evidence="1">
    <location>
        <begin position="482"/>
        <end position="559"/>
    </location>
</feature>
<feature type="region of interest" description="Disordered" evidence="1">
    <location>
        <begin position="1"/>
        <end position="49"/>
    </location>
</feature>
<dbReference type="InterPro" id="IPR036869">
    <property type="entry name" value="J_dom_sf"/>
</dbReference>
<feature type="region of interest" description="Disordered" evidence="1">
    <location>
        <begin position="186"/>
        <end position="231"/>
    </location>
</feature>
<dbReference type="STRING" id="1590841.A0A2R6Q008"/>
<feature type="compositionally biased region" description="Polar residues" evidence="1">
    <location>
        <begin position="20"/>
        <end position="32"/>
    </location>
</feature>
<dbReference type="GO" id="GO:0072583">
    <property type="term" value="P:clathrin-dependent endocytosis"/>
    <property type="evidence" value="ECO:0007669"/>
    <property type="project" value="TreeGrafter"/>
</dbReference>
<dbReference type="GO" id="GO:0072318">
    <property type="term" value="P:clathrin coat disassembly"/>
    <property type="evidence" value="ECO:0007669"/>
    <property type="project" value="TreeGrafter"/>
</dbReference>
<dbReference type="SUPFAM" id="SSF46565">
    <property type="entry name" value="Chaperone J-domain"/>
    <property type="match status" value="1"/>
</dbReference>
<dbReference type="EMBL" id="NKQK01000021">
    <property type="protein sequence ID" value="PSR99711.1"/>
    <property type="molecule type" value="Genomic_DNA"/>
</dbReference>
<dbReference type="FunFam" id="1.10.287.110:FF:000043">
    <property type="entry name" value="J-domain protein required for chloroplast accumulation response 1"/>
    <property type="match status" value="1"/>
</dbReference>
<dbReference type="PANTHER" id="PTHR23172">
    <property type="entry name" value="AUXILIN/CYCLIN G-ASSOCIATED KINASE-RELATED"/>
    <property type="match status" value="1"/>
</dbReference>
<keyword evidence="3" id="KW-1185">Reference proteome</keyword>
<evidence type="ECO:0000313" key="3">
    <source>
        <dbReference type="Proteomes" id="UP000241394"/>
    </source>
</evidence>
<feature type="region of interest" description="Disordered" evidence="1">
    <location>
        <begin position="582"/>
        <end position="626"/>
    </location>
</feature>
<sequence>MERFPRRENVLPGHSHQRPFGNQISSPKTPLKQQDEIDFQDVFGGPPRRSSMQEMRYIFAETANSDINTRGEEENTVLPVFGEETVNRRRQYPSDNFFDDIFRGDDSVSVSVSSPRRSNNDPYGSTPGSRVLSPARPLPPRADVFGSSLPSQSQFSLPAKLTTAVDFPVSASSSRSFYKYKNPTSNGVSSLYNPSPPMSRLSGEGFQEVDELRNETRPSHRPSPLSHEFSFGSKESSYVTKYSELESMDKGSNLKSDLKTTEASNNGSQFHFSIYKWASKGVPLLTPLRGGNNIKSKERFKTDRCSSTNGRIESDDMANGLQTEDWCDSDLHYPNQSVSANDEPPYTEGRKEERGTFLDKVEPCHIVEEAVLSMPGSKSINKISNIIETVPGDDVLSDKSEEIKPHSLFETDFCGSTDKEFVCMTPNVVEIVPGEDILHDKREEIKPRSLSETDFQGSTEKGIPTCNQEAKKSESMTLRSLFNNTNDDQGNDEMIRKSEGNDMVKKRTVSDSNKDVSKNLKKYDVKSSSNRERVTQMNEPHLQDSNRKSGDNLGRKGAKGKVKEFVKIFNQDAGSKPKISIETRSKSTRWRRTGPFGEDKEPSANTTHTYEKNHFHSVDKMKKTPNASTMVDKNLNESEKQQSQTTFFDVSEKSFSQKDASATSSDLFPDGSKVTEENIDDLFQENFMVKELSNDQDKPLLTGDGHEDVQTSNAKIRQWSNGKEGNIRSLLSTLQYVLWPGCGWKPVPLVDIIEGNAVKRAYQKALLCLHPDKLQQKGAAAHQKYIAEKVFDILQEAWDHFNSSGAI</sequence>
<reference evidence="3" key="2">
    <citation type="journal article" date="2018" name="BMC Genomics">
        <title>A manually annotated Actinidia chinensis var. chinensis (kiwifruit) genome highlights the challenges associated with draft genomes and gene prediction in plants.</title>
        <authorList>
            <person name="Pilkington S.M."/>
            <person name="Crowhurst R."/>
            <person name="Hilario E."/>
            <person name="Nardozza S."/>
            <person name="Fraser L."/>
            <person name="Peng Y."/>
            <person name="Gunaseelan K."/>
            <person name="Simpson R."/>
            <person name="Tahir J."/>
            <person name="Deroles S.C."/>
            <person name="Templeton K."/>
            <person name="Luo Z."/>
            <person name="Davy M."/>
            <person name="Cheng C."/>
            <person name="McNeilage M."/>
            <person name="Scaglione D."/>
            <person name="Liu Y."/>
            <person name="Zhang Q."/>
            <person name="Datson P."/>
            <person name="De Silva N."/>
            <person name="Gardiner S.E."/>
            <person name="Bassett H."/>
            <person name="Chagne D."/>
            <person name="McCallum J."/>
            <person name="Dzierzon H."/>
            <person name="Deng C."/>
            <person name="Wang Y.Y."/>
            <person name="Barron L."/>
            <person name="Manako K."/>
            <person name="Bowen J."/>
            <person name="Foster T.M."/>
            <person name="Erridge Z.A."/>
            <person name="Tiffin H."/>
            <person name="Waite C.N."/>
            <person name="Davies K.M."/>
            <person name="Grierson E.P."/>
            <person name="Laing W.A."/>
            <person name="Kirk R."/>
            <person name="Chen X."/>
            <person name="Wood M."/>
            <person name="Montefiori M."/>
            <person name="Brummell D.A."/>
            <person name="Schwinn K.E."/>
            <person name="Catanach A."/>
            <person name="Fullerton C."/>
            <person name="Li D."/>
            <person name="Meiyalaghan S."/>
            <person name="Nieuwenhuizen N."/>
            <person name="Read N."/>
            <person name="Prakash R."/>
            <person name="Hunter D."/>
            <person name="Zhang H."/>
            <person name="McKenzie M."/>
            <person name="Knabel M."/>
            <person name="Harris A."/>
            <person name="Allan A.C."/>
            <person name="Gleave A."/>
            <person name="Chen A."/>
            <person name="Janssen B.J."/>
            <person name="Plunkett B."/>
            <person name="Ampomah-Dwamena C."/>
            <person name="Voogd C."/>
            <person name="Leif D."/>
            <person name="Lafferty D."/>
            <person name="Souleyre E.J.F."/>
            <person name="Varkonyi-Gasic E."/>
            <person name="Gambi F."/>
            <person name="Hanley J."/>
            <person name="Yao J.L."/>
            <person name="Cheung J."/>
            <person name="David K.M."/>
            <person name="Warren B."/>
            <person name="Marsh K."/>
            <person name="Snowden K.C."/>
            <person name="Lin-Wang K."/>
            <person name="Brian L."/>
            <person name="Martinez-Sanchez M."/>
            <person name="Wang M."/>
            <person name="Ileperuma N."/>
            <person name="Macnee N."/>
            <person name="Campin R."/>
            <person name="McAtee P."/>
            <person name="Drummond R.S.M."/>
            <person name="Espley R.V."/>
            <person name="Ireland H.S."/>
            <person name="Wu R."/>
            <person name="Atkinson R.G."/>
            <person name="Karunairetnam S."/>
            <person name="Bulley S."/>
            <person name="Chunkath S."/>
            <person name="Hanley Z."/>
            <person name="Storey R."/>
            <person name="Thrimawithana A.H."/>
            <person name="Thomson S."/>
            <person name="David C."/>
            <person name="Testolin R."/>
            <person name="Huang H."/>
            <person name="Hellens R.P."/>
            <person name="Schaffer R.J."/>
        </authorList>
    </citation>
    <scope>NUCLEOTIDE SEQUENCE [LARGE SCALE GENOMIC DNA]</scope>
    <source>
        <strain evidence="3">cv. Red5</strain>
    </source>
</reference>
<dbReference type="CDD" id="cd06257">
    <property type="entry name" value="DnaJ"/>
    <property type="match status" value="1"/>
</dbReference>
<dbReference type="GO" id="GO:0005737">
    <property type="term" value="C:cytoplasm"/>
    <property type="evidence" value="ECO:0007669"/>
    <property type="project" value="TreeGrafter"/>
</dbReference>
<name>A0A2R6Q008_ACTCC</name>
<feature type="region of interest" description="Disordered" evidence="1">
    <location>
        <begin position="299"/>
        <end position="319"/>
    </location>
</feature>
<dbReference type="InParanoid" id="A0A2R6Q008"/>
<protein>
    <submittedName>
        <fullName evidence="2">J domain-containing protein required for chloroplast accumulation response like</fullName>
    </submittedName>
</protein>
<comment type="caution">
    <text evidence="2">The sequence shown here is derived from an EMBL/GenBank/DDBJ whole genome shotgun (WGS) entry which is preliminary data.</text>
</comment>